<feature type="compositionally biased region" description="Basic and acidic residues" evidence="1">
    <location>
        <begin position="192"/>
        <end position="205"/>
    </location>
</feature>
<feature type="region of interest" description="Disordered" evidence="1">
    <location>
        <begin position="609"/>
        <end position="636"/>
    </location>
</feature>
<dbReference type="OrthoDB" id="378706at2759"/>
<feature type="compositionally biased region" description="Basic and acidic residues" evidence="1">
    <location>
        <begin position="8"/>
        <end position="24"/>
    </location>
</feature>
<evidence type="ECO:0000256" key="1">
    <source>
        <dbReference type="SAM" id="MobiDB-lite"/>
    </source>
</evidence>
<dbReference type="OMA" id="DNTPNDY"/>
<proteinExistence type="predicted"/>
<accession>A0A1Y1JIB6</accession>
<feature type="compositionally biased region" description="Basic and acidic residues" evidence="1">
    <location>
        <begin position="365"/>
        <end position="375"/>
    </location>
</feature>
<feature type="region of interest" description="Disordered" evidence="1">
    <location>
        <begin position="46"/>
        <end position="76"/>
    </location>
</feature>
<name>A0A1Y1JIB6_PLAGO</name>
<feature type="compositionally biased region" description="Low complexity" evidence="1">
    <location>
        <begin position="540"/>
        <end position="549"/>
    </location>
</feature>
<dbReference type="RefSeq" id="XP_028544840.1">
    <property type="nucleotide sequence ID" value="XM_028689039.1"/>
</dbReference>
<feature type="region of interest" description="Disordered" evidence="1">
    <location>
        <begin position="347"/>
        <end position="375"/>
    </location>
</feature>
<keyword evidence="3" id="KW-1185">Reference proteome</keyword>
<sequence length="656" mass="76555">MENMTKLEISKQREEREDSNRESKTSYGDFIELRNKIIQKEKEILEKKKKKKKSYSENGQEAGKVEKDGQDEEELEEKGKVMYRTFDEFYKYKKDFEEHEVKAKNDAIKSLSKCNKERNVACDPDTSGYNNEKYSYIKFKTERQGTVKQLKEYFQKIQDCNTQKRNNDMFLKKDKRGTVSVTDKSNKSNKSNKSDDHEKKNFNTTLERAENEKKCYSTEDDINTTLHLCVHNKGMQNKTLLEPLHSLNSSSILIKQKNVTEDTEIIQETVNKIDNHKNKSSDEFEQMDIEEIELLYNLISEMKKSHDNGEDYISNLIEELHNSNKSYMIQKIHNMLKFFDNKMTSEQGKKPFDGHSSVLPQVGRSKTEGKRNPSDELINRNININTNMNAEPVDKTNEVDAVEIKKNKHIQLGNKIYLANTNSESLDKNKMNESYRTIPTKDTKIIETINKEQERKKNQLINTSSPVYMKIKKYNSVFQDAQSKRDFPRTLKTGVDTGAEYVDPTTEQNKGTLDDNLSDEAKREVKNEEKNETSNEESNETINETSYETINETSYETINEVNKEKNNSDNNVTTESPNDSAIKNEGNHASKFEWFYSTMNEMYKSDIAIGEEKDERNGDEKDDQNEYSFEDSENNDLFLWLENRDVEHVLNGEKKN</sequence>
<organism evidence="2 3">
    <name type="scientific">Plasmodium gonderi</name>
    <dbReference type="NCBI Taxonomy" id="77519"/>
    <lineage>
        <taxon>Eukaryota</taxon>
        <taxon>Sar</taxon>
        <taxon>Alveolata</taxon>
        <taxon>Apicomplexa</taxon>
        <taxon>Aconoidasida</taxon>
        <taxon>Haemosporida</taxon>
        <taxon>Plasmodiidae</taxon>
        <taxon>Plasmodium</taxon>
        <taxon>Plasmodium (Plasmodium)</taxon>
    </lineage>
</organism>
<feature type="compositionally biased region" description="Polar residues" evidence="1">
    <location>
        <begin position="568"/>
        <end position="581"/>
    </location>
</feature>
<gene>
    <name evidence="2" type="ORF">PGO_122480</name>
</gene>
<feature type="compositionally biased region" description="Basic and acidic residues" evidence="1">
    <location>
        <begin position="610"/>
        <end position="619"/>
    </location>
</feature>
<feature type="compositionally biased region" description="Acidic residues" evidence="1">
    <location>
        <begin position="620"/>
        <end position="634"/>
    </location>
</feature>
<dbReference type="Proteomes" id="UP000195521">
    <property type="component" value="Unassembled WGS sequence"/>
</dbReference>
<dbReference type="GeneID" id="39748988"/>
<evidence type="ECO:0000313" key="2">
    <source>
        <dbReference type="EMBL" id="GAW82251.1"/>
    </source>
</evidence>
<reference evidence="3" key="1">
    <citation type="submission" date="2017-04" db="EMBL/GenBank/DDBJ databases">
        <title>Plasmodium gonderi genome.</title>
        <authorList>
            <person name="Arisue N."/>
            <person name="Honma H."/>
            <person name="Kawai S."/>
            <person name="Tougan T."/>
            <person name="Tanabe K."/>
            <person name="Horii T."/>
        </authorList>
    </citation>
    <scope>NUCLEOTIDE SEQUENCE [LARGE SCALE GENOMIC DNA]</scope>
    <source>
        <strain evidence="3">ATCC 30045</strain>
    </source>
</reference>
<protein>
    <submittedName>
        <fullName evidence="2">Uncharacterized protein</fullName>
    </submittedName>
</protein>
<feature type="compositionally biased region" description="Basic and acidic residues" evidence="1">
    <location>
        <begin position="519"/>
        <end position="533"/>
    </location>
</feature>
<feature type="region of interest" description="Disordered" evidence="1">
    <location>
        <begin position="495"/>
        <end position="549"/>
    </location>
</feature>
<dbReference type="EMBL" id="BDQF01000013">
    <property type="protein sequence ID" value="GAW82251.1"/>
    <property type="molecule type" value="Genomic_DNA"/>
</dbReference>
<feature type="region of interest" description="Disordered" evidence="1">
    <location>
        <begin position="561"/>
        <end position="585"/>
    </location>
</feature>
<dbReference type="AlphaFoldDB" id="A0A1Y1JIB6"/>
<feature type="region of interest" description="Disordered" evidence="1">
    <location>
        <begin position="1"/>
        <end position="26"/>
    </location>
</feature>
<feature type="region of interest" description="Disordered" evidence="1">
    <location>
        <begin position="167"/>
        <end position="205"/>
    </location>
</feature>
<evidence type="ECO:0000313" key="3">
    <source>
        <dbReference type="Proteomes" id="UP000195521"/>
    </source>
</evidence>
<comment type="caution">
    <text evidence="2">The sequence shown here is derived from an EMBL/GenBank/DDBJ whole genome shotgun (WGS) entry which is preliminary data.</text>
</comment>